<evidence type="ECO:0000313" key="4">
    <source>
        <dbReference type="EMBL" id="MBM6660416.1"/>
    </source>
</evidence>
<dbReference type="AlphaFoldDB" id="A0A939B386"/>
<dbReference type="Gene3D" id="3.40.50.360">
    <property type="match status" value="1"/>
</dbReference>
<dbReference type="PANTHER" id="PTHR43278">
    <property type="entry name" value="NAD(P)H-DEPENDENT FMN-CONTAINING OXIDOREDUCTASE YWQN-RELATED"/>
    <property type="match status" value="1"/>
</dbReference>
<keyword evidence="1" id="KW-0285">Flavoprotein</keyword>
<gene>
    <name evidence="4" type="ORF">H6B30_01360</name>
</gene>
<evidence type="ECO:0000256" key="2">
    <source>
        <dbReference type="ARBA" id="ARBA00022643"/>
    </source>
</evidence>
<dbReference type="InterPro" id="IPR029039">
    <property type="entry name" value="Flavoprotein-like_sf"/>
</dbReference>
<proteinExistence type="predicted"/>
<keyword evidence="2" id="KW-0288">FMN</keyword>
<dbReference type="GO" id="GO:0016491">
    <property type="term" value="F:oxidoreductase activity"/>
    <property type="evidence" value="ECO:0007669"/>
    <property type="project" value="InterPro"/>
</dbReference>
<reference evidence="4 5" key="1">
    <citation type="journal article" date="2021" name="Sci. Rep.">
        <title>The distribution of antibiotic resistance genes in chicken gut microbiota commensals.</title>
        <authorList>
            <person name="Juricova H."/>
            <person name="Matiasovicova J."/>
            <person name="Kubasova T."/>
            <person name="Cejkova D."/>
            <person name="Rychlik I."/>
        </authorList>
    </citation>
    <scope>NUCLEOTIDE SEQUENCE [LARGE SCALE GENOMIC DNA]</scope>
    <source>
        <strain evidence="4 5">An819</strain>
    </source>
</reference>
<dbReference type="Pfam" id="PF03358">
    <property type="entry name" value="FMN_red"/>
    <property type="match status" value="1"/>
</dbReference>
<sequence length="180" mass="19224">MSNILIIKTSPRTGGNSDALADEFARGAAEAGHNVETVSLARKAIGFCRGCLACQDTHRCVMRDDADAIGQQIHDADVVVWATPVYYYSVSGQMKTMIDRSNPVYGTDYKFRDVYLLASAAEDEPTTADGAVTALKGWVACFERSRLAGVVFAGGVNERGDIAGHPSLAKAYEAGRSVGR</sequence>
<dbReference type="RefSeq" id="WP_205107175.1">
    <property type="nucleotide sequence ID" value="NZ_JACJJL010000002.1"/>
</dbReference>
<protein>
    <submittedName>
        <fullName evidence="4">Flavodoxin family protein</fullName>
    </submittedName>
</protein>
<dbReference type="InterPro" id="IPR005025">
    <property type="entry name" value="FMN_Rdtase-like_dom"/>
</dbReference>
<comment type="caution">
    <text evidence="4">The sequence shown here is derived from an EMBL/GenBank/DDBJ whole genome shotgun (WGS) entry which is preliminary data.</text>
</comment>
<name>A0A939B386_9BACT</name>
<dbReference type="EMBL" id="JACJJL010000002">
    <property type="protein sequence ID" value="MBM6660416.1"/>
    <property type="molecule type" value="Genomic_DNA"/>
</dbReference>
<dbReference type="InterPro" id="IPR051796">
    <property type="entry name" value="ISF_SsuE-like"/>
</dbReference>
<dbReference type="PANTHER" id="PTHR43278:SF2">
    <property type="entry name" value="IRON-SULFUR FLAVOPROTEIN"/>
    <property type="match status" value="1"/>
</dbReference>
<accession>A0A939B386</accession>
<dbReference type="Proteomes" id="UP000764045">
    <property type="component" value="Unassembled WGS sequence"/>
</dbReference>
<evidence type="ECO:0000256" key="1">
    <source>
        <dbReference type="ARBA" id="ARBA00022630"/>
    </source>
</evidence>
<dbReference type="SUPFAM" id="SSF52218">
    <property type="entry name" value="Flavoproteins"/>
    <property type="match status" value="1"/>
</dbReference>
<evidence type="ECO:0000259" key="3">
    <source>
        <dbReference type="Pfam" id="PF03358"/>
    </source>
</evidence>
<organism evidence="4 5">
    <name type="scientific">Marseilla massiliensis</name>
    <dbReference type="NCBI Taxonomy" id="1841864"/>
    <lineage>
        <taxon>Bacteria</taxon>
        <taxon>Pseudomonadati</taxon>
        <taxon>Bacteroidota</taxon>
        <taxon>Bacteroidia</taxon>
        <taxon>Bacteroidales</taxon>
        <taxon>Prevotellaceae</taxon>
        <taxon>Marseilla</taxon>
    </lineage>
</organism>
<evidence type="ECO:0000313" key="5">
    <source>
        <dbReference type="Proteomes" id="UP000764045"/>
    </source>
</evidence>
<keyword evidence="5" id="KW-1185">Reference proteome</keyword>
<feature type="domain" description="NADPH-dependent FMN reductase-like" evidence="3">
    <location>
        <begin position="3"/>
        <end position="116"/>
    </location>
</feature>